<dbReference type="SUPFAM" id="SSF51126">
    <property type="entry name" value="Pectin lyase-like"/>
    <property type="match status" value="2"/>
</dbReference>
<dbReference type="EMBL" id="DACYAJ020000010">
    <property type="protein sequence ID" value="HCD1255404.1"/>
    <property type="molecule type" value="Genomic_DNA"/>
</dbReference>
<evidence type="ECO:0000259" key="3">
    <source>
        <dbReference type="PROSITE" id="PS51208"/>
    </source>
</evidence>
<feature type="domain" description="Autotransporter" evidence="3">
    <location>
        <begin position="2765"/>
        <end position="3053"/>
    </location>
</feature>
<name>A0A9C7QK12_CITAM</name>
<dbReference type="Pfam" id="PF18883">
    <property type="entry name" value="AC_1"/>
    <property type="match status" value="1"/>
</dbReference>
<dbReference type="InterPro" id="IPR024973">
    <property type="entry name" value="ESPR"/>
</dbReference>
<evidence type="ECO:0000313" key="4">
    <source>
        <dbReference type="EMBL" id="HCD1255404.1"/>
    </source>
</evidence>
<keyword evidence="2" id="KW-0843">Virulence</keyword>
<dbReference type="InterPro" id="IPR006315">
    <property type="entry name" value="OM_autotransptr_brl_dom"/>
</dbReference>
<dbReference type="InterPro" id="IPR011050">
    <property type="entry name" value="Pectin_lyase_fold/virulence"/>
</dbReference>
<evidence type="ECO:0000256" key="2">
    <source>
        <dbReference type="ARBA" id="ARBA00023026"/>
    </source>
</evidence>
<dbReference type="Gene3D" id="2.160.20.20">
    <property type="match status" value="1"/>
</dbReference>
<dbReference type="NCBIfam" id="TIGR01414">
    <property type="entry name" value="autotrans_barl"/>
    <property type="match status" value="1"/>
</dbReference>
<dbReference type="PROSITE" id="PS51208">
    <property type="entry name" value="AUTOTRANSPORTER"/>
    <property type="match status" value="1"/>
</dbReference>
<dbReference type="InterPro" id="IPR036709">
    <property type="entry name" value="Autotransporte_beta_dom_sf"/>
</dbReference>
<dbReference type="CDD" id="cd01344">
    <property type="entry name" value="PL2_Passenger_AT"/>
    <property type="match status" value="1"/>
</dbReference>
<comment type="caution">
    <text evidence="4">The sequence shown here is derived from an EMBL/GenBank/DDBJ whole genome shotgun (WGS) entry which is preliminary data.</text>
</comment>
<proteinExistence type="predicted"/>
<dbReference type="PANTHER" id="PTHR12338:SF5">
    <property type="entry name" value="ANTIGEN 43-RELATED"/>
    <property type="match status" value="1"/>
</dbReference>
<dbReference type="PANTHER" id="PTHR12338">
    <property type="entry name" value="AUTOTRANSPORTER"/>
    <property type="match status" value="1"/>
</dbReference>
<dbReference type="SMART" id="SM00869">
    <property type="entry name" value="Autotransporter"/>
    <property type="match status" value="1"/>
</dbReference>
<dbReference type="Gene3D" id="2.40.128.130">
    <property type="entry name" value="Autotransporter beta-domain"/>
    <property type="match status" value="1"/>
</dbReference>
<dbReference type="InterPro" id="IPR043990">
    <property type="entry name" value="AC_1"/>
</dbReference>
<gene>
    <name evidence="4" type="ORF">JD854_RS10080</name>
</gene>
<keyword evidence="1" id="KW-0732">Signal</keyword>
<evidence type="ECO:0000256" key="1">
    <source>
        <dbReference type="ARBA" id="ARBA00022729"/>
    </source>
</evidence>
<accession>A0A9C7QK12</accession>
<reference evidence="4" key="2">
    <citation type="submission" date="2022-05" db="EMBL/GenBank/DDBJ databases">
        <authorList>
            <consortium name="NCBI Pathogen Detection Project"/>
        </authorList>
    </citation>
    <scope>NUCLEOTIDE SEQUENCE</scope>
    <source>
        <strain evidence="4">CAV1698</strain>
    </source>
</reference>
<dbReference type="InterPro" id="IPR030895">
    <property type="entry name" value="T5SS_PEPC_rpt"/>
</dbReference>
<dbReference type="SUPFAM" id="SSF103515">
    <property type="entry name" value="Autotransporter"/>
    <property type="match status" value="1"/>
</dbReference>
<dbReference type="InterPro" id="IPR050909">
    <property type="entry name" value="Bact_Autotransporter_VF"/>
</dbReference>
<dbReference type="Pfam" id="PF12951">
    <property type="entry name" value="PATR"/>
    <property type="match status" value="3"/>
</dbReference>
<dbReference type="InterPro" id="IPR005546">
    <property type="entry name" value="Autotransporte_beta"/>
</dbReference>
<dbReference type="GO" id="GO:0019867">
    <property type="term" value="C:outer membrane"/>
    <property type="evidence" value="ECO:0007669"/>
    <property type="project" value="InterPro"/>
</dbReference>
<organism evidence="4 5">
    <name type="scientific">Citrobacter amalonaticus</name>
    <dbReference type="NCBI Taxonomy" id="35703"/>
    <lineage>
        <taxon>Bacteria</taxon>
        <taxon>Pseudomonadati</taxon>
        <taxon>Pseudomonadota</taxon>
        <taxon>Gammaproteobacteria</taxon>
        <taxon>Enterobacterales</taxon>
        <taxon>Enterobacteriaceae</taxon>
        <taxon>Citrobacter</taxon>
    </lineage>
</organism>
<protein>
    <submittedName>
        <fullName evidence="4">Autotransporter outer membrane beta-barrel domain-containing protein</fullName>
    </submittedName>
</protein>
<evidence type="ECO:0000313" key="5">
    <source>
        <dbReference type="Proteomes" id="UP000862426"/>
    </source>
</evidence>
<dbReference type="InterPro" id="IPR012332">
    <property type="entry name" value="Autotransporter_pectin_lyase_C"/>
</dbReference>
<dbReference type="NCBIfam" id="TIGR04393">
    <property type="entry name" value="rpt_T5SS_PEPC"/>
    <property type="match status" value="15"/>
</dbReference>
<sequence length="3053" mass="301162">MNKIYRVIWNHTLRVFQVCSELVNGKHQVSSVSQTSSPLPCLKNTLFADPLPSRLRVLSLLVLMALPGTSFAELVVDSSLGTPNLTITQDNPYADGGNIIVGGISGGTGDLTISNGGTVTGGASTAGLSAGSSGTITVDGMGSVLNTVSMTVGHAGEGMLTITNGGVVNSTAGSTIGLLAGSKGVVDVSGGSQWNLSGQKLIVGSAGTGTLNISGGSSVITGNSGTSVGAGSKATIEGTGSSLSYGNGGLLIDGDLAITDGGQAIGLNNLSPTNVSSGGTLRVDGIDSKLTSGNFTVNDGGLMAVSNGGNVVTHGSSGDTINGTVTVDGAGSVWTDSGNFFMGTVTGTTPTIAITNGGVVNLPSGGQMRANDATSRTLITIDGTGSSLVTSGTFYMEGKNPADPTAIQVTNGGALSTYTINIGRLATDIASVTVKGNGSTWLTRFQTNIGFQGTGAVTLTDGAQMTSRSVISVGAQEGSTGTFDVSGGARVNAINASGVLQGLNVGAGGTGTLNVNTLSAVTAGSTSIGVPYYSDIGSGIANVDGVGAELNTTTLAVGDREQGTLNITNSGTVNSSGAGILGNRGSLTGNASVIGDGVGTVNVSSHSQWNLMNAGGARQALTVGGSGTGTLNVNTTGTVTAGNTTIGGSATGMGTVSVNGTDAVLNTVALTAGGNGTGTLTITDSGEVDSIGAGVIGGTTGSTGVVDVSSDGQWNLVNAAGAGQTLTVGSGGTGTLNINTTATVTAGNTNIGYAATGVGAVNVDGEDAVLNTAALIMGMNGEGELTITDSGVVNSNGTGTLGNAADGSGAVTVDGTNSQWNLTGVLTSGAAGTGTMALTNSATVTSNGGIVGSTETGTGTVNISSGSLWNNGIGALKVGDAGTGILNVNTTGTVTAGNTTIGNAAAGTGTVNVSGVNAVMNTTSLTTGASGQGTLAINDGGVVNTTGTGITGSGAGSTGTVTVDGAGSQWNLTGSLTTGAAGNGTMTLTNEAVVTSVGGFVGNTGAGNGSVDVSNGAVWDSTALAAGQSASLIVGNAATGAINIHDGGVVESSSAILGNAATSDGSVTVDGQDSVLNTADLTVGQSGTGSLDITNGGKVSVTNISTIGAGSGGNGTATVEGANSQWISNSLIVGGSGSGTVTLTDGALLQSGYASLGKSAGGNGTVNVSSGAVWNDSTNLIEVGDAGTGSLNINAGGTVNTDSFAVGVSAGGEGTVLVDGADAVLNTGVASGPIWAVGYRGTGDVQVSNGGLMTSKGGSLGQFAGSHGSVIVSSGGQWTIDGSTLSPLIVGDAGTGTLTITAGGSVTADDITAGAQAGGTGVINVSQTGHLDIDGLAVIGQYGNGTLNITEGGTVNSNNGLILGGLNGPAQPGAGTGVLNVEGPGSTLIQNGVVGLAVGQAGTGFVNIRNGGVVSEQTVTGVGALATTNGTITVDGAGSLLRSPLVYLGMAGTGTLTLSNSGTLDTNNPVELAMQAGSTGTLNIGAAHGESAAGAGFISGADSVNMGAGSATLVFNHTKTDPTTAGGYQFTPLITGNGTVMQDAGHTVLSKENTFSGATQINGGTLTTTSQSTTGNTGLGTSTVNIAAPGTLDVAGATTDGTGNFTFSNVLTGSGLLSVDLASADDIFSFASSAGTAFTGTADLQNSTFALSGDNAAALTQAMLMTSTGNTTMVSGGVQHTDGLAFNGGTLALDISLPGAALSDGVLQTGTLVAGAGTFSRNGRDLQASGTGNVQVTLTDPWNDPGLTADPDTRLNLLQQDDTRPAIQLVQADTVIGSGGALTLTDQNGNAIGTDESIAIAQNGTVVADGQYGIRLTTAPGDGLYVNYGLKEVDIRAGKTLTLAEFAGASGADADMSAKISGTGNLAISTDGRVSLSNGLNDYSGTTLVQAGTLRTDADGALGDTGELHIYSTAKADLNGTEQTAGQLAGDVDSVLNINGGMLNLTSGGYSNGSLTGAGSLNVTGGTLTIDGANSGLSATTTISNGAQVVMNDAQGAGTGDIKDNGTLMLDGVTGSLANRLSGQGIVSLNNATDVMATADNRLFTGTWDVTDGTRLHASGTENTGTATVSTHNTGILSLDAFNGDLDSRITGAGTVALTSNADVTVTDTGSSFTGTYDVQTGSTLHVTDATLPAAATLKDNGLIDLASAGAFTLQNVLTGAGVLKVDTADGAFNFSSTAGNAFTGTVDLNNATLELSGVNTSALTSAILKANVGSITAVADGEQTIGGLAFAGGEMVFNATAPDGKMADSHITAGSLDATGNGTVQILLPETYVPDHETDTRASLMTQDEANVKLELASAAQVTGSGGNLMLHDQNGNTISDATEVDIAQGGNTVAKGTWDFRVTTTGTTGSQDGLYVNYGLKELEILQDQTLTLDGTPGATAAAADQSARITGSGNLAISTTGDDVLSLSNSSNDYTGDTTVVSGTLRTDVDGALGATAKLTINSGAKTDLNGTTQSAGRLNTLQDGTLALNNGTLNLSQGGRVQGEITGGGQLNVSGGILTVESTNSDMTAGVAVADSATIVLASPDTVLGGAGAGEVTVASGGMLGGQGLVGGSVMNSGTLIAMNALPGHESAAAALLTLGGNLSNSGTVNLAGSKTSNQLVVNGNYTGNDGQLSLNTTLNGDNSPTDKLTVHGDTSGNTRVDVNNVGGTGAQTINGIELVQVDGHSAGNFALTNGSVEAGAYVYTLAKGTGEAAKNWYLTSKWNGAVPAQDPPVVDPTAPDALRPEAGSYISNIAAANTLFNHRLHDRLGEPQYTDALRNGDGNVSSLWMRHVGGHERSSAGSGQLKTQSNRYVLQLGGDIAQWSADGLDRWHLGVMGGYANERSHTRSDRAGYGSDGRVSGYSAGLYGTWYQNDTDKTGMYVDSWMLYNWFDNTVEADNRESDSYKSKGLTASLEAGYTLKAGEFWGSEGTLNTWYVQPQAQITWMGVKDNAHTRHDGTRIETQGDGNIQTRLGVRTYLNSHHKMDDGKQRTFQPFVEVNWIHNTESFGVKMDGTTVSRDGARNLGEVRTGVEGKLNDRLSVWGSVGVQMGDKGYSDTQGMLGVKYNW</sequence>
<dbReference type="Proteomes" id="UP000862426">
    <property type="component" value="Unassembled WGS sequence"/>
</dbReference>
<reference evidence="4" key="1">
    <citation type="journal article" date="2018" name="Genome Biol.">
        <title>SKESA: strategic k-mer extension for scrupulous assemblies.</title>
        <authorList>
            <person name="Souvorov A."/>
            <person name="Agarwala R."/>
            <person name="Lipman D.J."/>
        </authorList>
    </citation>
    <scope>NUCLEOTIDE SEQUENCE</scope>
    <source>
        <strain evidence="4">CAV1698</strain>
    </source>
</reference>
<dbReference type="InterPro" id="IPR013425">
    <property type="entry name" value="Autotrns_rpt"/>
</dbReference>
<dbReference type="Pfam" id="PF13018">
    <property type="entry name" value="ESPR"/>
    <property type="match status" value="1"/>
</dbReference>